<keyword evidence="5" id="KW-0067">ATP-binding</keyword>
<sequence>MAYIASLASLASTSLAPSQTAVLASLYANTNASVSDNPVQIADLAQYNNMNTKDFIHFAYSLNYTQAGCFSQGALPVALASPNSSPLNPPQLCPPYERCQILRANRLTCNPQGLYEPSICPAGYYCPATTNNTGFITTSTTTTASTSFPFLSPSKTTTTRRSQRRERGGKEKKICPKAHFCPQGSVEAIPCDWGAYCPIGAVRQVRLVPLGVLVVIDGLVVAGWWVGKGVGGLKRRRRRRGGRGRARKGKEEVDRKGEEGTELLRRRGSAGKGERGAGRDWDSIQQDDRSTPDTRPSRRVSGRVDNMDGCIDNDDDSESSLYEENISNLEEDFQSNPDFQSFLQSLSHAIGTNSLGLTFDFEHLTVSTPTGQKILQGITGRIPHGSCWGIMGPSGAGKSTLVNVLMGKTKTSSGQIKINGQEAKAPTREYRRAIGYVPQDDLLVPELTVRENILHSARCRLPAQWRDEAIQTHVDALISCLQLSHVQDSQVGEVNRPGISGGQRKRTSIGIELATAPMAIFLDEPTSGLDAASAARMMRMLKGISRLGVTIIAVVHQPREQIFYAFDQVLLLAQGRMVYSGPTGEMEQYFEGMGFQFPLRANPADTLMDIITGDGAQYAIGSGGGQTRGSQVDHLIDEWRTKGPDLRHKESHPHLLLDSPMDPTKPLCGASNTTNTTPSRPTPQPPVPRNRGATLPAQILHNLSRTLLIQTRTPGTQISEILCSTLAGTLIGLTAYPSRGHLFQGIPHAPFTALGSGVDYMSLPQLGLLAGMSIGLCASAPGYWVLGSGREVARRERRAGHSVLADFLGKQVGVLPRLLVGSSLHFTVGLDLLAAPSRMGWARLWGVNVGYFWCIYGLAGVVSVVVRRKEDGPLVAVLGSLVIGVLGGVAPPLSRVKEWGVEWFWRLSPRVWFAEAYFSENLEPLGFLYRLDLASRTVGYTLGRFGVDVGMLFLIGFVYRIIAYLGLLLLHRDRQR</sequence>
<dbReference type="InterPro" id="IPR043926">
    <property type="entry name" value="ABCG_dom"/>
</dbReference>
<dbReference type="Pfam" id="PF01061">
    <property type="entry name" value="ABC2_membrane"/>
    <property type="match status" value="1"/>
</dbReference>
<keyword evidence="6 9" id="KW-1133">Transmembrane helix</keyword>
<dbReference type="GO" id="GO:0005524">
    <property type="term" value="F:ATP binding"/>
    <property type="evidence" value="ECO:0007669"/>
    <property type="project" value="UniProtKB-KW"/>
</dbReference>
<feature type="transmembrane region" description="Helical" evidence="9">
    <location>
        <begin position="845"/>
        <end position="866"/>
    </location>
</feature>
<evidence type="ECO:0000256" key="3">
    <source>
        <dbReference type="ARBA" id="ARBA00022692"/>
    </source>
</evidence>
<keyword evidence="7 9" id="KW-0472">Membrane</keyword>
<feature type="transmembrane region" description="Helical" evidence="9">
    <location>
        <begin position="949"/>
        <end position="970"/>
    </location>
</feature>
<dbReference type="SMART" id="SM00382">
    <property type="entry name" value="AAA"/>
    <property type="match status" value="1"/>
</dbReference>
<dbReference type="EMBL" id="QWIR01000001">
    <property type="protein sequence ID" value="RMY96485.1"/>
    <property type="molecule type" value="Genomic_DNA"/>
</dbReference>
<dbReference type="InterPro" id="IPR003593">
    <property type="entry name" value="AAA+_ATPase"/>
</dbReference>
<evidence type="ECO:0000313" key="11">
    <source>
        <dbReference type="EMBL" id="RMY96485.1"/>
    </source>
</evidence>
<feature type="compositionally biased region" description="Low complexity" evidence="8">
    <location>
        <begin position="147"/>
        <end position="160"/>
    </location>
</feature>
<feature type="region of interest" description="Disordered" evidence="8">
    <location>
        <begin position="147"/>
        <end position="171"/>
    </location>
</feature>
<reference evidence="11 12" key="1">
    <citation type="journal article" date="2018" name="BMC Genomics">
        <title>Genomic evidence for intraspecific hybridization in a clonal and extremely halotolerant yeast.</title>
        <authorList>
            <person name="Gostincar C."/>
            <person name="Stajich J.E."/>
            <person name="Zupancic J."/>
            <person name="Zalar P."/>
            <person name="Gunde-Cimerman N."/>
        </authorList>
    </citation>
    <scope>NUCLEOTIDE SEQUENCE [LARGE SCALE GENOMIC DNA]</scope>
    <source>
        <strain evidence="11 12">EXF-2788</strain>
    </source>
</reference>
<proteinExistence type="predicted"/>
<dbReference type="Pfam" id="PF19055">
    <property type="entry name" value="ABC2_membrane_7"/>
    <property type="match status" value="1"/>
</dbReference>
<feature type="transmembrane region" description="Helical" evidence="9">
    <location>
        <begin position="873"/>
        <end position="893"/>
    </location>
</feature>
<evidence type="ECO:0000259" key="10">
    <source>
        <dbReference type="PROSITE" id="PS50893"/>
    </source>
</evidence>
<keyword evidence="2" id="KW-0813">Transport</keyword>
<dbReference type="VEuPathDB" id="FungiDB:BTJ68_14195"/>
<name>A0A3M7G5T7_HORWE</name>
<accession>A0A3M7G5T7</accession>
<dbReference type="GO" id="GO:0140359">
    <property type="term" value="F:ABC-type transporter activity"/>
    <property type="evidence" value="ECO:0007669"/>
    <property type="project" value="InterPro"/>
</dbReference>
<dbReference type="OrthoDB" id="66620at2759"/>
<dbReference type="PANTHER" id="PTHR48041:SF91">
    <property type="entry name" value="ABC TRANSPORTER G FAMILY MEMBER 28"/>
    <property type="match status" value="1"/>
</dbReference>
<dbReference type="GO" id="GO:0016887">
    <property type="term" value="F:ATP hydrolysis activity"/>
    <property type="evidence" value="ECO:0007669"/>
    <property type="project" value="InterPro"/>
</dbReference>
<dbReference type="InterPro" id="IPR027417">
    <property type="entry name" value="P-loop_NTPase"/>
</dbReference>
<evidence type="ECO:0000256" key="2">
    <source>
        <dbReference type="ARBA" id="ARBA00022448"/>
    </source>
</evidence>
<keyword evidence="4" id="KW-0547">Nucleotide-binding</keyword>
<dbReference type="Proteomes" id="UP000268823">
    <property type="component" value="Unassembled WGS sequence"/>
</dbReference>
<dbReference type="InterPro" id="IPR003439">
    <property type="entry name" value="ABC_transporter-like_ATP-bd"/>
</dbReference>
<feature type="compositionally biased region" description="Basic and acidic residues" evidence="8">
    <location>
        <begin position="272"/>
        <end position="296"/>
    </location>
</feature>
<feature type="compositionally biased region" description="Basic and acidic residues" evidence="8">
    <location>
        <begin position="249"/>
        <end position="265"/>
    </location>
</feature>
<dbReference type="VEuPathDB" id="FungiDB:BTJ68_11599"/>
<comment type="caution">
    <text evidence="11">The sequence shown here is derived from an EMBL/GenBank/DDBJ whole genome shotgun (WGS) entry which is preliminary data.</text>
</comment>
<dbReference type="Gene3D" id="3.40.50.300">
    <property type="entry name" value="P-loop containing nucleotide triphosphate hydrolases"/>
    <property type="match status" value="1"/>
</dbReference>
<comment type="subcellular location">
    <subcellularLocation>
        <location evidence="1">Membrane</location>
        <topology evidence="1">Multi-pass membrane protein</topology>
    </subcellularLocation>
</comment>
<dbReference type="InterPro" id="IPR013525">
    <property type="entry name" value="ABC2_TM"/>
</dbReference>
<feature type="region of interest" description="Disordered" evidence="8">
    <location>
        <begin position="654"/>
        <end position="692"/>
    </location>
</feature>
<evidence type="ECO:0000256" key="1">
    <source>
        <dbReference type="ARBA" id="ARBA00004141"/>
    </source>
</evidence>
<dbReference type="Pfam" id="PF00005">
    <property type="entry name" value="ABC_tran"/>
    <property type="match status" value="1"/>
</dbReference>
<dbReference type="GO" id="GO:0016020">
    <property type="term" value="C:membrane"/>
    <property type="evidence" value="ECO:0007669"/>
    <property type="project" value="UniProtKB-SubCell"/>
</dbReference>
<protein>
    <recommendedName>
        <fullName evidence="10">ABC transporter domain-containing protein</fullName>
    </recommendedName>
</protein>
<dbReference type="CDD" id="cd03213">
    <property type="entry name" value="ABCG_EPDR"/>
    <property type="match status" value="1"/>
</dbReference>
<dbReference type="PANTHER" id="PTHR48041">
    <property type="entry name" value="ABC TRANSPORTER G FAMILY MEMBER 28"/>
    <property type="match status" value="1"/>
</dbReference>
<gene>
    <name evidence="11" type="ORF">D0861_00034</name>
</gene>
<organism evidence="11 12">
    <name type="scientific">Hortaea werneckii</name>
    <name type="common">Black yeast</name>
    <name type="synonym">Cladosporium werneckii</name>
    <dbReference type="NCBI Taxonomy" id="91943"/>
    <lineage>
        <taxon>Eukaryota</taxon>
        <taxon>Fungi</taxon>
        <taxon>Dikarya</taxon>
        <taxon>Ascomycota</taxon>
        <taxon>Pezizomycotina</taxon>
        <taxon>Dothideomycetes</taxon>
        <taxon>Dothideomycetidae</taxon>
        <taxon>Mycosphaerellales</taxon>
        <taxon>Teratosphaeriaceae</taxon>
        <taxon>Hortaea</taxon>
    </lineage>
</organism>
<keyword evidence="3 9" id="KW-0812">Transmembrane</keyword>
<evidence type="ECO:0000313" key="12">
    <source>
        <dbReference type="Proteomes" id="UP000268823"/>
    </source>
</evidence>
<evidence type="ECO:0000256" key="4">
    <source>
        <dbReference type="ARBA" id="ARBA00022741"/>
    </source>
</evidence>
<evidence type="ECO:0000256" key="9">
    <source>
        <dbReference type="SAM" id="Phobius"/>
    </source>
</evidence>
<evidence type="ECO:0000256" key="5">
    <source>
        <dbReference type="ARBA" id="ARBA00022840"/>
    </source>
</evidence>
<feature type="domain" description="ABC transporter" evidence="10">
    <location>
        <begin position="359"/>
        <end position="599"/>
    </location>
</feature>
<dbReference type="FunFam" id="3.40.50.300:FF:000367">
    <property type="entry name" value="ABC transporter G family member 24"/>
    <property type="match status" value="1"/>
</dbReference>
<dbReference type="SUPFAM" id="SSF52540">
    <property type="entry name" value="P-loop containing nucleoside triphosphate hydrolases"/>
    <property type="match status" value="1"/>
</dbReference>
<evidence type="ECO:0000256" key="8">
    <source>
        <dbReference type="SAM" id="MobiDB-lite"/>
    </source>
</evidence>
<evidence type="ECO:0000256" key="6">
    <source>
        <dbReference type="ARBA" id="ARBA00022989"/>
    </source>
</evidence>
<feature type="transmembrane region" description="Helical" evidence="9">
    <location>
        <begin position="766"/>
        <end position="786"/>
    </location>
</feature>
<feature type="compositionally biased region" description="Basic residues" evidence="8">
    <location>
        <begin position="235"/>
        <end position="248"/>
    </location>
</feature>
<feature type="region of interest" description="Disordered" evidence="8">
    <location>
        <begin position="235"/>
        <end position="319"/>
    </location>
</feature>
<dbReference type="InterPro" id="IPR050352">
    <property type="entry name" value="ABCG_transporters"/>
</dbReference>
<evidence type="ECO:0000256" key="7">
    <source>
        <dbReference type="ARBA" id="ARBA00023136"/>
    </source>
</evidence>
<dbReference type="PROSITE" id="PS50893">
    <property type="entry name" value="ABC_TRANSPORTER_2"/>
    <property type="match status" value="1"/>
</dbReference>
<dbReference type="AlphaFoldDB" id="A0A3M7G5T7"/>